<dbReference type="eggNOG" id="COG4991">
    <property type="taxonomic scope" value="Bacteria"/>
</dbReference>
<sequence precursor="true">MMNKLSFFLVTILGLSAALSLHAEEKRYISDELVTYARSGPGNQYRIIGTLNAGEAVTLISVNDSAGYAQIRDDKDRSSWIPLDQLSPTPSLKTRVPELENQVKTLTDKLNGVDQEWNQRTTDLRQKVAANDSALAALQKENQTLKTQLDVAQKKLEVANLQLDDKQRALIMQWFMYGGGVAGGGLVLGLLLPHLLPRRKKNDRWMG</sequence>
<evidence type="ECO:0000256" key="2">
    <source>
        <dbReference type="ARBA" id="ARBA00022692"/>
    </source>
</evidence>
<keyword evidence="4 7" id="KW-1133">Transmembrane helix</keyword>
<evidence type="ECO:0000256" key="3">
    <source>
        <dbReference type="ARBA" id="ARBA00022729"/>
    </source>
</evidence>
<dbReference type="NCBIfam" id="TIGR04211">
    <property type="entry name" value="SH3_and_anchor"/>
    <property type="match status" value="1"/>
</dbReference>
<dbReference type="KEGG" id="dze:Dd1591_0797"/>
<reference evidence="10 11" key="1">
    <citation type="submission" date="2009-06" db="EMBL/GenBank/DDBJ databases">
        <title>Complete sequence of Dickeya zeae Ech1591.</title>
        <authorList>
            <consortium name="US DOE Joint Genome Institute"/>
            <person name="Lucas S."/>
            <person name="Copeland A."/>
            <person name="Lapidus A."/>
            <person name="Glavina del Rio T."/>
            <person name="Tice H."/>
            <person name="Bruce D."/>
            <person name="Goodwin L."/>
            <person name="Pitluck S."/>
            <person name="Chertkov O."/>
            <person name="Brettin T."/>
            <person name="Detter J.C."/>
            <person name="Han C."/>
            <person name="Larimer F."/>
            <person name="Land M."/>
            <person name="Hauser L."/>
            <person name="Kyrpides N."/>
            <person name="Ovchinnikova G."/>
            <person name="Balakrishnan V."/>
            <person name="Glasner J."/>
            <person name="Perna N.T."/>
        </authorList>
    </citation>
    <scope>NUCLEOTIDE SEQUENCE [LARGE SCALE GENOMIC DNA]</scope>
    <source>
        <strain evidence="10 11">Ech1591</strain>
    </source>
</reference>
<evidence type="ECO:0000256" key="1">
    <source>
        <dbReference type="ARBA" id="ARBA00004167"/>
    </source>
</evidence>
<evidence type="ECO:0000256" key="8">
    <source>
        <dbReference type="SAM" id="SignalP"/>
    </source>
</evidence>
<dbReference type="STRING" id="561229.Dd1591_0797"/>
<feature type="coiled-coil region" evidence="6">
    <location>
        <begin position="96"/>
        <end position="169"/>
    </location>
</feature>
<dbReference type="InterPro" id="IPR016476">
    <property type="entry name" value="SH3_dom_pro"/>
</dbReference>
<evidence type="ECO:0000256" key="5">
    <source>
        <dbReference type="ARBA" id="ARBA00023136"/>
    </source>
</evidence>
<dbReference type="Proteomes" id="UP000002735">
    <property type="component" value="Chromosome"/>
</dbReference>
<evidence type="ECO:0000313" key="11">
    <source>
        <dbReference type="Proteomes" id="UP000002735"/>
    </source>
</evidence>
<gene>
    <name evidence="10" type="ordered locus">Dd1591_0797</name>
</gene>
<name>C6CLN8_DICC1</name>
<accession>C6CLN8</accession>
<proteinExistence type="predicted"/>
<feature type="signal peptide" evidence="8">
    <location>
        <begin position="1"/>
        <end position="23"/>
    </location>
</feature>
<feature type="transmembrane region" description="Helical" evidence="7">
    <location>
        <begin position="174"/>
        <end position="196"/>
    </location>
</feature>
<dbReference type="GO" id="GO:0016020">
    <property type="term" value="C:membrane"/>
    <property type="evidence" value="ECO:0007669"/>
    <property type="project" value="UniProtKB-SubCell"/>
</dbReference>
<evidence type="ECO:0000256" key="4">
    <source>
        <dbReference type="ARBA" id="ARBA00022989"/>
    </source>
</evidence>
<feature type="domain" description="SH3b" evidence="9">
    <location>
        <begin position="24"/>
        <end position="90"/>
    </location>
</feature>
<dbReference type="EMBL" id="CP001655">
    <property type="protein sequence ID" value="ACT05676.1"/>
    <property type="molecule type" value="Genomic_DNA"/>
</dbReference>
<dbReference type="HOGENOM" id="CLU_094106_0_1_6"/>
<keyword evidence="2 7" id="KW-0812">Transmembrane</keyword>
<protein>
    <submittedName>
        <fullName evidence="10">SH3 domain protein</fullName>
    </submittedName>
</protein>
<feature type="chain" id="PRO_5005668703" evidence="8">
    <location>
        <begin position="24"/>
        <end position="207"/>
    </location>
</feature>
<evidence type="ECO:0000259" key="9">
    <source>
        <dbReference type="PROSITE" id="PS51781"/>
    </source>
</evidence>
<dbReference type="AlphaFoldDB" id="C6CLN8"/>
<comment type="subcellular location">
    <subcellularLocation>
        <location evidence="1">Membrane</location>
        <topology evidence="1">Single-pass membrane protein</topology>
    </subcellularLocation>
</comment>
<dbReference type="SMART" id="SM00287">
    <property type="entry name" value="SH3b"/>
    <property type="match status" value="1"/>
</dbReference>
<dbReference type="PROSITE" id="PS51781">
    <property type="entry name" value="SH3B"/>
    <property type="match status" value="1"/>
</dbReference>
<evidence type="ECO:0000313" key="10">
    <source>
        <dbReference type="EMBL" id="ACT05676.1"/>
    </source>
</evidence>
<keyword evidence="6" id="KW-0175">Coiled coil</keyword>
<organism evidence="10 11">
    <name type="scientific">Dickeya chrysanthemi (strain Ech1591)</name>
    <name type="common">Dickeya zeae (strain Ech1591)</name>
    <dbReference type="NCBI Taxonomy" id="561229"/>
    <lineage>
        <taxon>Bacteria</taxon>
        <taxon>Pseudomonadati</taxon>
        <taxon>Pseudomonadota</taxon>
        <taxon>Gammaproteobacteria</taxon>
        <taxon>Enterobacterales</taxon>
        <taxon>Pectobacteriaceae</taxon>
        <taxon>Dickeya</taxon>
    </lineage>
</organism>
<dbReference type="InterPro" id="IPR003646">
    <property type="entry name" value="SH3-like_bac-type"/>
</dbReference>
<evidence type="ECO:0000256" key="7">
    <source>
        <dbReference type="SAM" id="Phobius"/>
    </source>
</evidence>
<dbReference type="Pfam" id="PF08239">
    <property type="entry name" value="SH3_3"/>
    <property type="match status" value="1"/>
</dbReference>
<dbReference type="Gene3D" id="2.30.30.40">
    <property type="entry name" value="SH3 Domains"/>
    <property type="match status" value="1"/>
</dbReference>
<evidence type="ECO:0000256" key="6">
    <source>
        <dbReference type="SAM" id="Coils"/>
    </source>
</evidence>
<keyword evidence="5 7" id="KW-0472">Membrane</keyword>
<keyword evidence="3 8" id="KW-0732">Signal</keyword>
<dbReference type="PIRSF" id="PIRSF006158">
    <property type="entry name" value="UCP006158_SH3"/>
    <property type="match status" value="1"/>
</dbReference>